<dbReference type="PROSITE" id="PS51257">
    <property type="entry name" value="PROKAR_LIPOPROTEIN"/>
    <property type="match status" value="1"/>
</dbReference>
<dbReference type="CDD" id="cd02966">
    <property type="entry name" value="TlpA_like_family"/>
    <property type="match status" value="1"/>
</dbReference>
<evidence type="ECO:0000259" key="5">
    <source>
        <dbReference type="PROSITE" id="PS51352"/>
    </source>
</evidence>
<organism evidence="6">
    <name type="scientific">marine sediment metagenome</name>
    <dbReference type="NCBI Taxonomy" id="412755"/>
    <lineage>
        <taxon>unclassified sequences</taxon>
        <taxon>metagenomes</taxon>
        <taxon>ecological metagenomes</taxon>
    </lineage>
</organism>
<dbReference type="EMBL" id="LAZR01050046">
    <property type="protein sequence ID" value="KKK88238.1"/>
    <property type="molecule type" value="Genomic_DNA"/>
</dbReference>
<sequence>MRKKIWLFVALIVLFGLSCSRGTEIRVSGIIEQNESTMIYLDELGLSEIRKVDSTKIKRDGSFILKDRIEVPTFYNLHLGDQKIIPLLVKPGDHAEVSASYKEFARSYEISGSQESLQLLNLNQQLAKTRYSLDSLTRVFEENLDSGEETLSAIQTAYAEVVKSQRRYSIGFILENMTSMASIYALYQKIDETNFVLNSDRDIQLLKITSAALDTIYPESEYVKSLKSNASDLESEIKNRSLQRLVHGAESILPEIRLPDPYGDTIALSSLSGKVILLSFWASWNQESINLNQKFMNLYSKYHDRGLEIYQVSFDSELSSWMKAILFDELPWINVSELSYPESVVAMTYNIDEIPGYFLIDRQGQIVGKNMERIILDRKIENLINKD</sequence>
<dbReference type="InterPro" id="IPR025380">
    <property type="entry name" value="DUF4369"/>
</dbReference>
<dbReference type="PANTHER" id="PTHR42852">
    <property type="entry name" value="THIOL:DISULFIDE INTERCHANGE PROTEIN DSBE"/>
    <property type="match status" value="1"/>
</dbReference>
<gene>
    <name evidence="6" type="ORF">LCGC14_2745200</name>
</gene>
<reference evidence="6" key="1">
    <citation type="journal article" date="2015" name="Nature">
        <title>Complex archaea that bridge the gap between prokaryotes and eukaryotes.</title>
        <authorList>
            <person name="Spang A."/>
            <person name="Saw J.H."/>
            <person name="Jorgensen S.L."/>
            <person name="Zaremba-Niedzwiedzka K."/>
            <person name="Martijn J."/>
            <person name="Lind A.E."/>
            <person name="van Eijk R."/>
            <person name="Schleper C."/>
            <person name="Guy L."/>
            <person name="Ettema T.J."/>
        </authorList>
    </citation>
    <scope>NUCLEOTIDE SEQUENCE</scope>
</reference>
<dbReference type="AlphaFoldDB" id="A0A0F8Z3F0"/>
<feature type="domain" description="Thioredoxin" evidence="5">
    <location>
        <begin position="247"/>
        <end position="387"/>
    </location>
</feature>
<keyword evidence="3" id="KW-1015">Disulfide bond</keyword>
<evidence type="ECO:0000313" key="6">
    <source>
        <dbReference type="EMBL" id="KKK88238.1"/>
    </source>
</evidence>
<keyword evidence="2" id="KW-0201">Cytochrome c-type biogenesis</keyword>
<keyword evidence="4" id="KW-0676">Redox-active center</keyword>
<dbReference type="Pfam" id="PF14289">
    <property type="entry name" value="DUF4369"/>
    <property type="match status" value="1"/>
</dbReference>
<dbReference type="InterPro" id="IPR050553">
    <property type="entry name" value="Thioredoxin_ResA/DsbE_sf"/>
</dbReference>
<dbReference type="InterPro" id="IPR013766">
    <property type="entry name" value="Thioredoxin_domain"/>
</dbReference>
<dbReference type="InterPro" id="IPR000866">
    <property type="entry name" value="AhpC/TSA"/>
</dbReference>
<proteinExistence type="predicted"/>
<dbReference type="PANTHER" id="PTHR42852:SF6">
    <property type="entry name" value="THIOL:DISULFIDE INTERCHANGE PROTEIN DSBE"/>
    <property type="match status" value="1"/>
</dbReference>
<accession>A0A0F8Z3F0</accession>
<dbReference type="GO" id="GO:0017004">
    <property type="term" value="P:cytochrome complex assembly"/>
    <property type="evidence" value="ECO:0007669"/>
    <property type="project" value="UniProtKB-KW"/>
</dbReference>
<protein>
    <recommendedName>
        <fullName evidence="5">Thioredoxin domain-containing protein</fullName>
    </recommendedName>
</protein>
<evidence type="ECO:0000256" key="1">
    <source>
        <dbReference type="ARBA" id="ARBA00004196"/>
    </source>
</evidence>
<dbReference type="SUPFAM" id="SSF52833">
    <property type="entry name" value="Thioredoxin-like"/>
    <property type="match status" value="1"/>
</dbReference>
<name>A0A0F8Z3F0_9ZZZZ</name>
<dbReference type="InterPro" id="IPR036249">
    <property type="entry name" value="Thioredoxin-like_sf"/>
</dbReference>
<evidence type="ECO:0000256" key="3">
    <source>
        <dbReference type="ARBA" id="ARBA00023157"/>
    </source>
</evidence>
<dbReference type="GO" id="GO:0030313">
    <property type="term" value="C:cell envelope"/>
    <property type="evidence" value="ECO:0007669"/>
    <property type="project" value="UniProtKB-SubCell"/>
</dbReference>
<evidence type="ECO:0000256" key="2">
    <source>
        <dbReference type="ARBA" id="ARBA00022748"/>
    </source>
</evidence>
<comment type="caution">
    <text evidence="6">The sequence shown here is derived from an EMBL/GenBank/DDBJ whole genome shotgun (WGS) entry which is preliminary data.</text>
</comment>
<dbReference type="Pfam" id="PF00578">
    <property type="entry name" value="AhpC-TSA"/>
    <property type="match status" value="1"/>
</dbReference>
<comment type="subcellular location">
    <subcellularLocation>
        <location evidence="1">Cell envelope</location>
    </subcellularLocation>
</comment>
<dbReference type="Gene3D" id="3.40.30.10">
    <property type="entry name" value="Glutaredoxin"/>
    <property type="match status" value="1"/>
</dbReference>
<evidence type="ECO:0000256" key="4">
    <source>
        <dbReference type="ARBA" id="ARBA00023284"/>
    </source>
</evidence>
<dbReference type="PROSITE" id="PS51352">
    <property type="entry name" value="THIOREDOXIN_2"/>
    <property type="match status" value="1"/>
</dbReference>